<evidence type="ECO:0000256" key="5">
    <source>
        <dbReference type="ARBA" id="ARBA00023239"/>
    </source>
</evidence>
<evidence type="ECO:0000313" key="7">
    <source>
        <dbReference type="EMBL" id="MFD0961369.1"/>
    </source>
</evidence>
<evidence type="ECO:0000256" key="3">
    <source>
        <dbReference type="ARBA" id="ARBA00022764"/>
    </source>
</evidence>
<organism evidence="7 8">
    <name type="scientific">Paenibacillus chungangensis</name>
    <dbReference type="NCBI Taxonomy" id="696535"/>
    <lineage>
        <taxon>Bacteria</taxon>
        <taxon>Bacillati</taxon>
        <taxon>Bacillota</taxon>
        <taxon>Bacilli</taxon>
        <taxon>Bacillales</taxon>
        <taxon>Paenibacillaceae</taxon>
        <taxon>Paenibacillus</taxon>
    </lineage>
</organism>
<reference evidence="8" key="1">
    <citation type="journal article" date="2019" name="Int. J. Syst. Evol. Microbiol.">
        <title>The Global Catalogue of Microorganisms (GCM) 10K type strain sequencing project: providing services to taxonomists for standard genome sequencing and annotation.</title>
        <authorList>
            <consortium name="The Broad Institute Genomics Platform"/>
            <consortium name="The Broad Institute Genome Sequencing Center for Infectious Disease"/>
            <person name="Wu L."/>
            <person name="Ma J."/>
        </authorList>
    </citation>
    <scope>NUCLEOTIDE SEQUENCE [LARGE SCALE GENOMIC DNA]</scope>
    <source>
        <strain evidence="8">CCUG 59129</strain>
    </source>
</reference>
<accession>A0ABW3HVB6</accession>
<sequence length="1569" mass="171444">MRVMSIWRNTVSAHKSWKQAIAVLLVFSLVCSSLILTPQADANGDAGQEALVDTMSGVINLLQNPGFEQPLAADGSIPSWKSWTSAGDAVTGIASDEAKNGQQSAHISATIKGTTVLSQTVAVESETSYALSYWIKTGDVDPAGDAHVRIQFLDAANVKTGPNYIVGKVTGSTDWSQYNSVFTTPANTAKVWVDAVMFRAHGQVWFDDLMVFNTEQYPDLGFLSFDASLKNTGSVALHWTSLLLSNDPVTYTVHRSTTSEFLPNAGNRIAVTSANAYIDRTVASNQQYYYKIVMDRGGGAALLESDEVSVVIPQTLPAVQPAQSLQAIRTINREVQLAWTLTADQRADAIKLYASGEPITEQNKAEATQIMPHSPIDPATLQYVIDGQVAQYIKPYYAVSLVDGDGNESAVVSAAAYSILPVIDEQAPLPQHPYLFATQSDIDAVKQQMTQYPWLQMTYNMLIANAEDAIVTYGSMAEPLPKNNSGHRTAADAARLLSFAYVLTDDERYAATAKHILLLYADYYRNHDFIFNQTKDDGYMVVPLAWAYDFIYNSAGLSAAEKQQIEDDYFREAVARLKTTWRGRMNGQGMNNWAIATVGFLLRDQAMLNEAFDRDGYGLKYNWLNGINDDSNWWEQSIGYHEERTDNTVLLAEAAHNSNYDLYGYLLSGTRDIEYIGRDAPRHIEGRPVEVEGKSIKELLDFPLYFMFPDLSRPVFGDSDHTSLLPKYAYEYGYTHYGDPKYGWLLSQAFGPTRAGGGVHDYFSIFAAQPELPAGASFSIGNGQFNKQGYNKLGSSVFQDSGSAILRSEGDYQHSTNLAMQWNRFGTIGHSHGDKLGIVLFGLGKEILSDPGRYTYGSMGQKEYAKHTIAHNTVVVDEKSQYPYTDNDDEWVADAPDRTSRGEAKAISIGPVLKLIQAGNSNVYADQGVELERTVAQIDDYIIDVFKAESTSSGVSHRYDYPLTINGQLEQSSVALQALPPEETLGSTMGYKHIKQLSKGMAQGVWSTHWDLGDDRKFRTTMLGAGETEVIKGAGLSKNGQHNNQLLIGRRDLREDTLFYNVLEPYRAADEQRTITPLAVQQTGSTPGDAYAAEIASASGTVKDILLAGMTAGMKQAGALTSDGEVAFRREVSGQDQALAVVNGSHAAGTDWTVSLSAAGTVQLTRLSQSALRVDYDGGQTVQLSINGLPASYGVYELALKDVNEWAPVASSYSDGVLTFTAEPGKIYLAGDEAEFGSLPLPVTVPMGFPQQGPAPSPGKLAIIDSPLSGQLVEAEDFVYENGGNVTIAFKNGSHTTNHPQGDAFYGWDSKGHVLKWEANVTQGGYYRIMLRYATRVYNSVREFRIDDGDAHLFHFPTTPGWNDRRNALLQTVQGEDLLFYLEPGTHTITMENTSGALNLDYIVLEMAEDTTAPQIEIAEPVEDVSYLTSYNLLPTFQMTDDSSGVDESVTTVTLDGTVIDPDAAIPLYTLPLGAHAFTVTASDHAGNTASQSVTFHTAASVESLEALLMQFTQEGWIDNQGIWNSLSQKLKNGNLEAFIHAVEAQSGKHIAAEAAAYLLRDAQSLLVP</sequence>
<dbReference type="InterPro" id="IPR005084">
    <property type="entry name" value="CBM6"/>
</dbReference>
<keyword evidence="5" id="KW-0456">Lyase</keyword>
<keyword evidence="3" id="KW-0574">Periplasm</keyword>
<evidence type="ECO:0000256" key="1">
    <source>
        <dbReference type="ARBA" id="ARBA00004418"/>
    </source>
</evidence>
<evidence type="ECO:0000256" key="4">
    <source>
        <dbReference type="ARBA" id="ARBA00022801"/>
    </source>
</evidence>
<dbReference type="InterPro" id="IPR013783">
    <property type="entry name" value="Ig-like_fold"/>
</dbReference>
<proteinExistence type="predicted"/>
<protein>
    <submittedName>
        <fullName evidence="7">Heparinase II/III family protein</fullName>
    </submittedName>
</protein>
<keyword evidence="8" id="KW-1185">Reference proteome</keyword>
<dbReference type="SUPFAM" id="SSF49785">
    <property type="entry name" value="Galactose-binding domain-like"/>
    <property type="match status" value="2"/>
</dbReference>
<dbReference type="PANTHER" id="PTHR39210">
    <property type="entry name" value="HEPARIN-SULFATE LYASE"/>
    <property type="match status" value="1"/>
</dbReference>
<dbReference type="PANTHER" id="PTHR39210:SF1">
    <property type="entry name" value="HEPARIN-SULFATE LYASE"/>
    <property type="match status" value="1"/>
</dbReference>
<dbReference type="InterPro" id="IPR012480">
    <property type="entry name" value="Hepar_II_III_C"/>
</dbReference>
<dbReference type="InterPro" id="IPR008929">
    <property type="entry name" value="Chondroitin_lyas"/>
</dbReference>
<dbReference type="Gene3D" id="2.70.98.70">
    <property type="match status" value="1"/>
</dbReference>
<gene>
    <name evidence="7" type="ORF">ACFQ2I_18620</name>
</gene>
<dbReference type="Pfam" id="PF02018">
    <property type="entry name" value="CBM_4_9"/>
    <property type="match status" value="1"/>
</dbReference>
<feature type="domain" description="CBM6" evidence="6">
    <location>
        <begin position="1271"/>
        <end position="1406"/>
    </location>
</feature>
<evidence type="ECO:0000256" key="2">
    <source>
        <dbReference type="ARBA" id="ARBA00022729"/>
    </source>
</evidence>
<keyword evidence="4" id="KW-0378">Hydrolase</keyword>
<dbReference type="Pfam" id="PF07940">
    <property type="entry name" value="Hepar_II_III_C"/>
    <property type="match status" value="1"/>
</dbReference>
<evidence type="ECO:0000259" key="6">
    <source>
        <dbReference type="PROSITE" id="PS51175"/>
    </source>
</evidence>
<dbReference type="SUPFAM" id="SSF48230">
    <property type="entry name" value="Chondroitin AC/alginate lyase"/>
    <property type="match status" value="1"/>
</dbReference>
<comment type="caution">
    <text evidence="7">The sequence shown here is derived from an EMBL/GenBank/DDBJ whole genome shotgun (WGS) entry which is preliminary data.</text>
</comment>
<dbReference type="Gene3D" id="1.50.10.100">
    <property type="entry name" value="Chondroitin AC/alginate lyase"/>
    <property type="match status" value="1"/>
</dbReference>
<evidence type="ECO:0000313" key="8">
    <source>
        <dbReference type="Proteomes" id="UP001596989"/>
    </source>
</evidence>
<dbReference type="Gene3D" id="2.60.40.10">
    <property type="entry name" value="Immunoglobulins"/>
    <property type="match status" value="1"/>
</dbReference>
<name>A0ABW3HVB6_9BACL</name>
<dbReference type="Gene3D" id="2.60.120.260">
    <property type="entry name" value="Galactose-binding domain-like"/>
    <property type="match status" value="2"/>
</dbReference>
<dbReference type="RefSeq" id="WP_377566876.1">
    <property type="nucleotide sequence ID" value="NZ_JBHTJZ010000035.1"/>
</dbReference>
<dbReference type="InterPro" id="IPR008979">
    <property type="entry name" value="Galactose-bd-like_sf"/>
</dbReference>
<dbReference type="InterPro" id="IPR003305">
    <property type="entry name" value="CenC_carb-bd"/>
</dbReference>
<keyword evidence="2" id="KW-0732">Signal</keyword>
<dbReference type="PROSITE" id="PS51175">
    <property type="entry name" value="CBM6"/>
    <property type="match status" value="1"/>
</dbReference>
<dbReference type="EMBL" id="JBHTJZ010000035">
    <property type="protein sequence ID" value="MFD0961369.1"/>
    <property type="molecule type" value="Genomic_DNA"/>
</dbReference>
<comment type="subcellular location">
    <subcellularLocation>
        <location evidence="1">Periplasm</location>
    </subcellularLocation>
</comment>
<dbReference type="Proteomes" id="UP001596989">
    <property type="component" value="Unassembled WGS sequence"/>
</dbReference>